<dbReference type="EMBL" id="AFUN01000047">
    <property type="protein sequence ID" value="EGR94490.1"/>
    <property type="molecule type" value="Genomic_DNA"/>
</dbReference>
<accession>F9NYB6</accession>
<name>F9NYB6_9ACTN</name>
<dbReference type="Proteomes" id="UP000007832">
    <property type="component" value="Unassembled WGS sequence"/>
</dbReference>
<evidence type="ECO:0000313" key="1">
    <source>
        <dbReference type="EMBL" id="EGR94490.1"/>
    </source>
</evidence>
<sequence length="38" mass="4501">MRYLELCYIEEFSLTAGWYIPVQSRNLVIATSHVMRLP</sequence>
<protein>
    <submittedName>
        <fullName evidence="1">Uncharacterized protein</fullName>
    </submittedName>
</protein>
<gene>
    <name evidence="1" type="ORF">HMPREF1162_1619</name>
</gene>
<reference evidence="1 2" key="1">
    <citation type="submission" date="2011-07" db="EMBL/GenBank/DDBJ databases">
        <title>Genome Sequence of Propionibacterium acnes SK182B-JCVI.</title>
        <authorList>
            <person name="Durkin A.S."/>
            <person name="Madupu R."/>
            <person name="Hostetler J."/>
            <person name="Radune D."/>
            <person name="Torralba M."/>
            <person name="Methe B."/>
            <person name="Sutton G."/>
            <person name="Strausberg R.L."/>
            <person name="Nelson K.E."/>
        </authorList>
    </citation>
    <scope>NUCLEOTIDE SEQUENCE [LARGE SCALE GENOMIC DNA]</scope>
    <source>
        <strain evidence="1 2">SK182B-JCVI</strain>
    </source>
</reference>
<comment type="caution">
    <text evidence="1">The sequence shown here is derived from an EMBL/GenBank/DDBJ whole genome shotgun (WGS) entry which is preliminary data.</text>
</comment>
<dbReference type="AlphaFoldDB" id="F9NYB6"/>
<dbReference type="PATRIC" id="fig|1051006.4.peg.2190"/>
<organism evidence="1 2">
    <name type="scientific">[Propionibacterium] namnetense SK182B-JCVI</name>
    <dbReference type="NCBI Taxonomy" id="1051006"/>
    <lineage>
        <taxon>Bacteria</taxon>
        <taxon>Bacillati</taxon>
        <taxon>Actinomycetota</taxon>
        <taxon>Actinomycetes</taxon>
        <taxon>Propionibacteriales</taxon>
        <taxon>Propionibacteriaceae</taxon>
        <taxon>Cutibacterium</taxon>
    </lineage>
</organism>
<proteinExistence type="predicted"/>
<evidence type="ECO:0000313" key="2">
    <source>
        <dbReference type="Proteomes" id="UP000007832"/>
    </source>
</evidence>